<name>A0A177CDQ8_9PLEO</name>
<sequence>MTKPKRRKSLATGHALPGHAAPGVIVHTNSRQLCISTSLNTRPGCTPISWYAVRLEDMYTLRTERYGSEPSLPRPSARLRSSNPTFSPCDQISHGATGCLFLAIIRNCNSSVATTAERYTLRRPKSSLSQEGSLLLSIRASCILR</sequence>
<gene>
    <name evidence="1" type="ORF">CC84DRAFT_809870</name>
</gene>
<evidence type="ECO:0000313" key="1">
    <source>
        <dbReference type="EMBL" id="OAG04939.1"/>
    </source>
</evidence>
<dbReference type="Proteomes" id="UP000077069">
    <property type="component" value="Unassembled WGS sequence"/>
</dbReference>
<reference evidence="1 2" key="1">
    <citation type="submission" date="2016-05" db="EMBL/GenBank/DDBJ databases">
        <title>Comparative analysis of secretome profiles of manganese(II)-oxidizing ascomycete fungi.</title>
        <authorList>
            <consortium name="DOE Joint Genome Institute"/>
            <person name="Zeiner C.A."/>
            <person name="Purvine S.O."/>
            <person name="Zink E.M."/>
            <person name="Wu S."/>
            <person name="Pasa-Tolic L."/>
            <person name="Chaput D.L."/>
            <person name="Haridas S."/>
            <person name="Grigoriev I.V."/>
            <person name="Santelli C.M."/>
            <person name="Hansel C.M."/>
        </authorList>
    </citation>
    <scope>NUCLEOTIDE SEQUENCE [LARGE SCALE GENOMIC DNA]</scope>
    <source>
        <strain evidence="1 2">AP3s5-JAC2a</strain>
    </source>
</reference>
<dbReference type="EMBL" id="KV441553">
    <property type="protein sequence ID" value="OAG04939.1"/>
    <property type="molecule type" value="Genomic_DNA"/>
</dbReference>
<accession>A0A177CDQ8</accession>
<evidence type="ECO:0000313" key="2">
    <source>
        <dbReference type="Proteomes" id="UP000077069"/>
    </source>
</evidence>
<dbReference type="AlphaFoldDB" id="A0A177CDQ8"/>
<proteinExistence type="predicted"/>
<protein>
    <submittedName>
        <fullName evidence="1">Uncharacterized protein</fullName>
    </submittedName>
</protein>
<dbReference type="InParanoid" id="A0A177CDQ8"/>
<dbReference type="GeneID" id="28770994"/>
<keyword evidence="2" id="KW-1185">Reference proteome</keyword>
<organism evidence="1 2">
    <name type="scientific">Paraphaeosphaeria sporulosa</name>
    <dbReference type="NCBI Taxonomy" id="1460663"/>
    <lineage>
        <taxon>Eukaryota</taxon>
        <taxon>Fungi</taxon>
        <taxon>Dikarya</taxon>
        <taxon>Ascomycota</taxon>
        <taxon>Pezizomycotina</taxon>
        <taxon>Dothideomycetes</taxon>
        <taxon>Pleosporomycetidae</taxon>
        <taxon>Pleosporales</taxon>
        <taxon>Massarineae</taxon>
        <taxon>Didymosphaeriaceae</taxon>
        <taxon>Paraphaeosphaeria</taxon>
    </lineage>
</organism>
<dbReference type="RefSeq" id="XP_018035304.1">
    <property type="nucleotide sequence ID" value="XM_018187508.1"/>
</dbReference>